<dbReference type="CDD" id="cd02947">
    <property type="entry name" value="TRX_family"/>
    <property type="match status" value="1"/>
</dbReference>
<dbReference type="GeneID" id="301690267"/>
<dbReference type="OrthoDB" id="35385at2157"/>
<dbReference type="InterPro" id="IPR013766">
    <property type="entry name" value="Thioredoxin_domain"/>
</dbReference>
<dbReference type="AlphaFoldDB" id="A0A0U5AKN0"/>
<reference evidence="4" key="1">
    <citation type="journal article" date="2016" name="Environ. Microbiol.">
        <title>The complete genome of a viable archaeum isolated from 123-million-year-old rock salt.</title>
        <authorList>
            <person name="Jaakkola S.T."/>
            <person name="Pfeiffer F."/>
            <person name="Ravantti J.J."/>
            <person name="Guo Q."/>
            <person name="Liu Y."/>
            <person name="Chen X."/>
            <person name="Ma H."/>
            <person name="Yang C."/>
            <person name="Oksanen H.M."/>
            <person name="Bamford D.H."/>
        </authorList>
    </citation>
    <scope>NUCLEOTIDE SEQUENCE</scope>
    <source>
        <strain evidence="4">JI20-1</strain>
        <plasmid evidence="4">Plasmid pSTJ003</plasmid>
    </source>
</reference>
<dbReference type="Gene3D" id="3.40.30.10">
    <property type="entry name" value="Glutaredoxin"/>
    <property type="match status" value="1"/>
</dbReference>
<evidence type="ECO:0000313" key="3">
    <source>
        <dbReference type="EMBL" id="CQH64872.1"/>
    </source>
</evidence>
<keyword evidence="1" id="KW-1015">Disulfide bond</keyword>
<gene>
    <name evidence="3" type="primary">trxA7</name>
    <name evidence="3" type="ORF">HHUB_6015</name>
</gene>
<dbReference type="KEGG" id="hhb:Hhub_6015"/>
<name>A0A0U5AKN0_9EURY</name>
<protein>
    <submittedName>
        <fullName evidence="3">Thioredoxin</fullName>
    </submittedName>
</protein>
<dbReference type="Proteomes" id="UP000066737">
    <property type="component" value="Plasmid pSTJ003"/>
</dbReference>
<feature type="domain" description="Thioredoxin" evidence="2">
    <location>
        <begin position="4"/>
        <end position="83"/>
    </location>
</feature>
<dbReference type="InterPro" id="IPR036249">
    <property type="entry name" value="Thioredoxin-like_sf"/>
</dbReference>
<proteinExistence type="predicted"/>
<dbReference type="SUPFAM" id="SSF52833">
    <property type="entry name" value="Thioredoxin-like"/>
    <property type="match status" value="1"/>
</dbReference>
<sequence>MTEVILFTQETCGACATQREKNEGIEDAYPDVEFREVDIQTDLETAEEYGVRKTPTTLVYANGEQTAEFIGIVDRDELEAAIESAGQQSPGLTNRLASIIRG</sequence>
<dbReference type="RefSeq" id="WP_004594614.1">
    <property type="nucleotide sequence ID" value="NZ_CEML01000005.1"/>
</dbReference>
<evidence type="ECO:0000256" key="1">
    <source>
        <dbReference type="ARBA" id="ARBA00023157"/>
    </source>
</evidence>
<keyword evidence="4" id="KW-1185">Reference proteome</keyword>
<evidence type="ECO:0000313" key="4">
    <source>
        <dbReference type="Proteomes" id="UP000066737"/>
    </source>
</evidence>
<dbReference type="PANTHER" id="PTHR46115">
    <property type="entry name" value="THIOREDOXIN-LIKE PROTEIN 1"/>
    <property type="match status" value="1"/>
</dbReference>
<geneLocation type="plasmid" evidence="4">
    <name>pSTJ003</name>
</geneLocation>
<organism evidence="3 4">
    <name type="scientific">Halobacterium hubeiense</name>
    <dbReference type="NCBI Taxonomy" id="1407499"/>
    <lineage>
        <taxon>Archaea</taxon>
        <taxon>Methanobacteriati</taxon>
        <taxon>Methanobacteriota</taxon>
        <taxon>Stenosarchaea group</taxon>
        <taxon>Halobacteria</taxon>
        <taxon>Halobacteriales</taxon>
        <taxon>Halobacteriaceae</taxon>
        <taxon>Halobacterium</taxon>
    </lineage>
</organism>
<accession>A0A0U5AKN0</accession>
<dbReference type="Pfam" id="PF00085">
    <property type="entry name" value="Thioredoxin"/>
    <property type="match status" value="1"/>
</dbReference>
<dbReference type="EMBL" id="LN831305">
    <property type="protein sequence ID" value="CQH64872.1"/>
    <property type="molecule type" value="Genomic_DNA"/>
</dbReference>
<evidence type="ECO:0000259" key="2">
    <source>
        <dbReference type="Pfam" id="PF00085"/>
    </source>
</evidence>